<dbReference type="Gene3D" id="3.30.300.30">
    <property type="match status" value="1"/>
</dbReference>
<keyword evidence="2" id="KW-0436">Ligase</keyword>
<dbReference type="PANTHER" id="PTHR43201:SF8">
    <property type="entry name" value="ACYL-COA SYNTHETASE FAMILY MEMBER 3"/>
    <property type="match status" value="1"/>
</dbReference>
<name>A0AAW2Z753_9EUKA</name>
<dbReference type="GO" id="GO:0031956">
    <property type="term" value="F:medium-chain fatty acid-CoA ligase activity"/>
    <property type="evidence" value="ECO:0007669"/>
    <property type="project" value="TreeGrafter"/>
</dbReference>
<dbReference type="GO" id="GO:0006631">
    <property type="term" value="P:fatty acid metabolic process"/>
    <property type="evidence" value="ECO:0007669"/>
    <property type="project" value="TreeGrafter"/>
</dbReference>
<dbReference type="InterPro" id="IPR045851">
    <property type="entry name" value="AMP-bd_C_sf"/>
</dbReference>
<evidence type="ECO:0000313" key="6">
    <source>
        <dbReference type="Proteomes" id="UP001431209"/>
    </source>
</evidence>
<dbReference type="InterPro" id="IPR025110">
    <property type="entry name" value="AMP-bd_C"/>
</dbReference>
<sequence length="543" mass="61828">MLNLLRRYQTCFGSVMQKRFYRSNPFFKSALENQSKVAIVDNKSQKQFTYSDLIKDSETLACKLQKENKDIKGKRVCFLFDPSYDYVVANMAIWMCGATCVPLCNSHPSKELEYYIQDSQSNIVLYGERFEDVIKPLKDDGNEQVNFKLLKELHAPQDHVEKDAQQLRNTEYNENDRALFIYTSGTTGPPKGVVSTHRTIMSQISSLVQAWEWRSTDHIMHVLPLHHVHGVVNVLLCPLHVGASLTFVRFDNKTVFHQLFDDNTQNPSGLDYTLFMAVPTIYVKLISYYKSLQPKQQEEFTKSNKNSKIRLMVCGSAALPTTVFEEWKKISGHTLLERYGMTEIGMALSNPLHGDRIPGSVGTTLPLVRAKLQPTQEEEEASQEGAQTGELYIAGPTVFTEYWNKPEATKKTFEGEWFKTGDFASMDENGVYRILGRLNADIIKTRGYKVSALDVERHALEHPSIHECAVMGIEDKEWGEKIVALIVLHDGKADVTASELREFLKDKMASYKIPSELKIVKEIPKNAMGKVNKKQLKSKYVEL</sequence>
<dbReference type="EMBL" id="JAOPGA020001155">
    <property type="protein sequence ID" value="KAL0485636.1"/>
    <property type="molecule type" value="Genomic_DNA"/>
</dbReference>
<evidence type="ECO:0000259" key="3">
    <source>
        <dbReference type="Pfam" id="PF00501"/>
    </source>
</evidence>
<dbReference type="Pfam" id="PF00501">
    <property type="entry name" value="AMP-binding"/>
    <property type="match status" value="1"/>
</dbReference>
<dbReference type="InterPro" id="IPR020845">
    <property type="entry name" value="AMP-binding_CS"/>
</dbReference>
<dbReference type="Proteomes" id="UP001431209">
    <property type="component" value="Unassembled WGS sequence"/>
</dbReference>
<dbReference type="InterPro" id="IPR042099">
    <property type="entry name" value="ANL_N_sf"/>
</dbReference>
<feature type="domain" description="AMP-binding enzyme C-terminal" evidence="4">
    <location>
        <begin position="455"/>
        <end position="530"/>
    </location>
</feature>
<proteinExistence type="inferred from homology"/>
<dbReference type="FunFam" id="3.30.300.30:FF:000008">
    <property type="entry name" value="2,3-dihydroxybenzoate-AMP ligase"/>
    <property type="match status" value="1"/>
</dbReference>
<dbReference type="PANTHER" id="PTHR43201">
    <property type="entry name" value="ACYL-COA SYNTHETASE"/>
    <property type="match status" value="1"/>
</dbReference>
<accession>A0AAW2Z753</accession>
<dbReference type="InterPro" id="IPR000873">
    <property type="entry name" value="AMP-dep_synth/lig_dom"/>
</dbReference>
<evidence type="ECO:0000313" key="5">
    <source>
        <dbReference type="EMBL" id="KAL0485636.1"/>
    </source>
</evidence>
<gene>
    <name evidence="5" type="ORF">AKO1_011914</name>
</gene>
<organism evidence="5 6">
    <name type="scientific">Acrasis kona</name>
    <dbReference type="NCBI Taxonomy" id="1008807"/>
    <lineage>
        <taxon>Eukaryota</taxon>
        <taxon>Discoba</taxon>
        <taxon>Heterolobosea</taxon>
        <taxon>Tetramitia</taxon>
        <taxon>Eutetramitia</taxon>
        <taxon>Acrasidae</taxon>
        <taxon>Acrasis</taxon>
    </lineage>
</organism>
<comment type="similarity">
    <text evidence="1">Belongs to the ATP-dependent AMP-binding enzyme family.</text>
</comment>
<dbReference type="Pfam" id="PF13193">
    <property type="entry name" value="AMP-binding_C"/>
    <property type="match status" value="1"/>
</dbReference>
<keyword evidence="6" id="KW-1185">Reference proteome</keyword>
<evidence type="ECO:0000256" key="1">
    <source>
        <dbReference type="ARBA" id="ARBA00006432"/>
    </source>
</evidence>
<dbReference type="PROSITE" id="PS00455">
    <property type="entry name" value="AMP_BINDING"/>
    <property type="match status" value="1"/>
</dbReference>
<dbReference type="AlphaFoldDB" id="A0AAW2Z753"/>
<protein>
    <submittedName>
        <fullName evidence="5">Malonyl-CoA/methylmalonyl-CoA synthetase</fullName>
    </submittedName>
</protein>
<evidence type="ECO:0000256" key="2">
    <source>
        <dbReference type="ARBA" id="ARBA00022598"/>
    </source>
</evidence>
<reference evidence="5 6" key="1">
    <citation type="submission" date="2024-03" db="EMBL/GenBank/DDBJ databases">
        <title>The Acrasis kona genome and developmental transcriptomes reveal deep origins of eukaryotic multicellular pathways.</title>
        <authorList>
            <person name="Sheikh S."/>
            <person name="Fu C.-J."/>
            <person name="Brown M.W."/>
            <person name="Baldauf S.L."/>
        </authorList>
    </citation>
    <scope>NUCLEOTIDE SEQUENCE [LARGE SCALE GENOMIC DNA]</scope>
    <source>
        <strain evidence="5 6">ATCC MYA-3509</strain>
    </source>
</reference>
<dbReference type="Gene3D" id="3.40.50.12780">
    <property type="entry name" value="N-terminal domain of ligase-like"/>
    <property type="match status" value="1"/>
</dbReference>
<comment type="caution">
    <text evidence="5">The sequence shown here is derived from an EMBL/GenBank/DDBJ whole genome shotgun (WGS) entry which is preliminary data.</text>
</comment>
<dbReference type="SUPFAM" id="SSF56801">
    <property type="entry name" value="Acetyl-CoA synthetase-like"/>
    <property type="match status" value="1"/>
</dbReference>
<feature type="domain" description="AMP-dependent synthetase/ligase" evidence="3">
    <location>
        <begin position="27"/>
        <end position="403"/>
    </location>
</feature>
<evidence type="ECO:0000259" key="4">
    <source>
        <dbReference type="Pfam" id="PF13193"/>
    </source>
</evidence>
<dbReference type="CDD" id="cd05941">
    <property type="entry name" value="MCS"/>
    <property type="match status" value="1"/>
</dbReference>